<dbReference type="InterPro" id="IPR003848">
    <property type="entry name" value="DUF218"/>
</dbReference>
<proteinExistence type="predicted"/>
<dbReference type="InterPro" id="IPR014729">
    <property type="entry name" value="Rossmann-like_a/b/a_fold"/>
</dbReference>
<dbReference type="CDD" id="cd06259">
    <property type="entry name" value="YdcF-like"/>
    <property type="match status" value="1"/>
</dbReference>
<dbReference type="Pfam" id="PF02698">
    <property type="entry name" value="DUF218"/>
    <property type="match status" value="1"/>
</dbReference>
<dbReference type="Gene3D" id="3.40.50.620">
    <property type="entry name" value="HUPs"/>
    <property type="match status" value="1"/>
</dbReference>
<reference evidence="2 3" key="1">
    <citation type="journal article" date="2016" name="Nat. Commun.">
        <title>Thousands of microbial genomes shed light on interconnected biogeochemical processes in an aquifer system.</title>
        <authorList>
            <person name="Anantharaman K."/>
            <person name="Brown C.T."/>
            <person name="Hug L.A."/>
            <person name="Sharon I."/>
            <person name="Castelle C.J."/>
            <person name="Probst A.J."/>
            <person name="Thomas B.C."/>
            <person name="Singh A."/>
            <person name="Wilkins M.J."/>
            <person name="Karaoz U."/>
            <person name="Brodie E.L."/>
            <person name="Williams K.H."/>
            <person name="Hubbard S.S."/>
            <person name="Banfield J.F."/>
        </authorList>
    </citation>
    <scope>NUCLEOTIDE SEQUENCE [LARGE SCALE GENOMIC DNA]</scope>
</reference>
<accession>A0A1G2I790</accession>
<dbReference type="AlphaFoldDB" id="A0A1G2I790"/>
<feature type="domain" description="DUF218" evidence="1">
    <location>
        <begin position="22"/>
        <end position="183"/>
    </location>
</feature>
<sequence length="232" mass="26776">MFFRRSEDALFLIKERVVERYDLVIHLGSQVMYKEDTYYDLAPHTKMRTEATAIAFRKGMAKNLMISGGSNFGVRYNDDKILSPANFTFDAFANADFTRKSEAAVIKEFLVHKYGIESSRIFAEGLSATTDENAEFVRILLKRRPAFTDHMRIAIQTQVYHMEKALPVFRRVGLDVYPLFTENLLATKGEKSIDEICQYYEKPKGGKQYPIYRLRHLLSCGTSLEELLTQQV</sequence>
<evidence type="ECO:0000313" key="3">
    <source>
        <dbReference type="Proteomes" id="UP000176308"/>
    </source>
</evidence>
<organism evidence="2 3">
    <name type="scientific">Candidatus Staskawiczbacteria bacterium RIFCSPLOWO2_01_FULL_33_9</name>
    <dbReference type="NCBI Taxonomy" id="1802211"/>
    <lineage>
        <taxon>Bacteria</taxon>
        <taxon>Candidatus Staskawicziibacteriota</taxon>
    </lineage>
</organism>
<evidence type="ECO:0000313" key="2">
    <source>
        <dbReference type="EMBL" id="OGZ70684.1"/>
    </source>
</evidence>
<dbReference type="EMBL" id="MHOX01000022">
    <property type="protein sequence ID" value="OGZ70684.1"/>
    <property type="molecule type" value="Genomic_DNA"/>
</dbReference>
<comment type="caution">
    <text evidence="2">The sequence shown here is derived from an EMBL/GenBank/DDBJ whole genome shotgun (WGS) entry which is preliminary data.</text>
</comment>
<protein>
    <recommendedName>
        <fullName evidence="1">DUF218 domain-containing protein</fullName>
    </recommendedName>
</protein>
<evidence type="ECO:0000259" key="1">
    <source>
        <dbReference type="Pfam" id="PF02698"/>
    </source>
</evidence>
<name>A0A1G2I790_9BACT</name>
<dbReference type="Proteomes" id="UP000176308">
    <property type="component" value="Unassembled WGS sequence"/>
</dbReference>
<gene>
    <name evidence="2" type="ORF">A2904_01855</name>
</gene>